<proteinExistence type="evidence at transcript level"/>
<sequence>MSLAARLFSVTLLLAPVLFSDISTAGEVFTMSQIKAAVNECNDTYFLSQKNWDSVFTTGSLEDEKDLVAKCFFECVLEKTGAMDEKGTINSDITKAVFLASHEGTGTPVQGHDELIDMCVPGRDETDICEKGYALVKCVTLEELSRRHARK</sequence>
<name>A0A0E3XAR9_9ORTH</name>
<organism evidence="2">
    <name type="scientific">Oedaleus asiaticus</name>
    <dbReference type="NCBI Taxonomy" id="244712"/>
    <lineage>
        <taxon>Eukaryota</taxon>
        <taxon>Metazoa</taxon>
        <taxon>Ecdysozoa</taxon>
        <taxon>Arthropoda</taxon>
        <taxon>Hexapoda</taxon>
        <taxon>Insecta</taxon>
        <taxon>Pterygota</taxon>
        <taxon>Neoptera</taxon>
        <taxon>Polyneoptera</taxon>
        <taxon>Orthoptera</taxon>
        <taxon>Caelifera</taxon>
        <taxon>Acrididea</taxon>
        <taxon>Acridomorpha</taxon>
        <taxon>Acridoidea</taxon>
        <taxon>Acrididae</taxon>
        <taxon>Oedipodinae</taxon>
        <taxon>Oedaleus</taxon>
    </lineage>
</organism>
<feature type="signal peptide" evidence="1">
    <location>
        <begin position="1"/>
        <end position="25"/>
    </location>
</feature>
<dbReference type="AlphaFoldDB" id="A0A0E3XAR9"/>
<dbReference type="Gene3D" id="1.10.238.20">
    <property type="entry name" value="Pheromone/general odorant binding protein domain"/>
    <property type="match status" value="1"/>
</dbReference>
<dbReference type="CDD" id="cd23992">
    <property type="entry name" value="PBP_GOBP"/>
    <property type="match status" value="1"/>
</dbReference>
<feature type="chain" id="PRO_5002415087" evidence="1">
    <location>
        <begin position="26"/>
        <end position="151"/>
    </location>
</feature>
<keyword evidence="1" id="KW-0732">Signal</keyword>
<dbReference type="GO" id="GO:0005549">
    <property type="term" value="F:odorant binding"/>
    <property type="evidence" value="ECO:0007669"/>
    <property type="project" value="InterPro"/>
</dbReference>
<evidence type="ECO:0000313" key="2">
    <source>
        <dbReference type="EMBL" id="AKC02202.1"/>
    </source>
</evidence>
<gene>
    <name evidence="2" type="primary">OBP11</name>
</gene>
<dbReference type="InterPro" id="IPR036728">
    <property type="entry name" value="PBP_GOBP_sf"/>
</dbReference>
<evidence type="ECO:0000256" key="1">
    <source>
        <dbReference type="SAM" id="SignalP"/>
    </source>
</evidence>
<dbReference type="SUPFAM" id="SSF47565">
    <property type="entry name" value="Insect pheromone/odorant-binding proteins"/>
    <property type="match status" value="1"/>
</dbReference>
<reference evidence="2" key="1">
    <citation type="journal article" date="2015" name="Biochem. Biophys. Res. Commun.">
        <title>Novel odorant-binding proteins and their expression patterns in grasshopper, Oedaleus asiaticus.</title>
        <authorList>
            <person name="Zhang S."/>
            <person name="Pang B."/>
            <person name="Zhang L."/>
        </authorList>
    </citation>
    <scope>NUCLEOTIDE SEQUENCE</scope>
    <source>
        <tissue evidence="2">Antennae</tissue>
    </source>
</reference>
<dbReference type="EMBL" id="KP293577">
    <property type="protein sequence ID" value="AKC02202.1"/>
    <property type="molecule type" value="mRNA"/>
</dbReference>
<dbReference type="Pfam" id="PF01395">
    <property type="entry name" value="PBP_GOBP"/>
    <property type="match status" value="1"/>
</dbReference>
<protein>
    <submittedName>
        <fullName evidence="2">Odorant-binding protein 11</fullName>
    </submittedName>
</protein>
<accession>A0A0E3XAR9</accession>
<dbReference type="SMART" id="SM00708">
    <property type="entry name" value="PhBP"/>
    <property type="match status" value="1"/>
</dbReference>
<dbReference type="InterPro" id="IPR006170">
    <property type="entry name" value="PBP/GOBP"/>
</dbReference>